<sequence length="332" mass="37710">MQLIKHRYSFILVFLLIFFLHAPIISMAQTNQENFSVTPSYPTQQDKDVSGYYDLTVKKEEAIELRFSLRNPSDKEIIITNTISPATTNKNGQIIYGPIQTKTESSAKYNLAKLIEGPKETIVPANATTDLVIHLKAPNADFKGIILGGIEFEQKNEKSDTQTIQNIVAYDIPILLRQSKQEVPLSFTFDKLDQSKLEDKQLLTQKIHNPIPTIAKKGTITTEIRKENLDEVLYEETNEDVNFAPDSVMDFAISLTDHPLPVGCYTAKTIVQFGDRKWETTDLFRIDHSFERTNATSTIINTKSNHYIYPLIIAILIIVIVALLYKSRTNKK</sequence>
<dbReference type="InterPro" id="IPR021759">
    <property type="entry name" value="WxLIP_HBD"/>
</dbReference>
<keyword evidence="1" id="KW-0812">Transmembrane</keyword>
<organism evidence="4 5">
    <name type="scientific">Enterococcus rotai</name>
    <dbReference type="NCBI Taxonomy" id="118060"/>
    <lineage>
        <taxon>Bacteria</taxon>
        <taxon>Bacillati</taxon>
        <taxon>Bacillota</taxon>
        <taxon>Bacilli</taxon>
        <taxon>Lactobacillales</taxon>
        <taxon>Enterococcaceae</taxon>
        <taxon>Enterococcus</taxon>
    </lineage>
</organism>
<feature type="domain" description="WxL Interacting Protein peptidoglycan binding" evidence="2">
    <location>
        <begin position="35"/>
        <end position="153"/>
    </location>
</feature>
<dbReference type="Pfam" id="PF11797">
    <property type="entry name" value="WxLIP_HBD"/>
    <property type="match status" value="1"/>
</dbReference>
<dbReference type="RefSeq" id="WP_208930146.1">
    <property type="nucleotide sequence ID" value="NZ_CP013655.1"/>
</dbReference>
<keyword evidence="1" id="KW-1133">Transmembrane helix</keyword>
<evidence type="ECO:0000259" key="3">
    <source>
        <dbReference type="Pfam" id="PF11797"/>
    </source>
</evidence>
<feature type="transmembrane region" description="Helical" evidence="1">
    <location>
        <begin position="307"/>
        <end position="325"/>
    </location>
</feature>
<name>A0A0U2WY22_9ENTE</name>
<evidence type="ECO:0000256" key="1">
    <source>
        <dbReference type="SAM" id="Phobius"/>
    </source>
</evidence>
<accession>A0A0U2WY22</accession>
<keyword evidence="5" id="KW-1185">Reference proteome</keyword>
<proteinExistence type="predicted"/>
<reference evidence="5" key="1">
    <citation type="submission" date="2015-12" db="EMBL/GenBank/DDBJ databases">
        <authorList>
            <person name="Lauer A."/>
            <person name="Humrighouse B."/>
            <person name="Loparev V."/>
            <person name="Shewmaker P.L."/>
            <person name="Whitney A.M."/>
            <person name="McLaughlin R.W."/>
        </authorList>
    </citation>
    <scope>NUCLEOTIDE SEQUENCE [LARGE SCALE GENOMIC DNA]</scope>
    <source>
        <strain evidence="5">LMG 26678</strain>
    </source>
</reference>
<dbReference type="STRING" id="118060.ATZ35_07125"/>
<evidence type="ECO:0000313" key="4">
    <source>
        <dbReference type="EMBL" id="ALS36938.1"/>
    </source>
</evidence>
<feature type="domain" description="WxL Interacting Protein host binding" evidence="3">
    <location>
        <begin position="162"/>
        <end position="289"/>
    </location>
</feature>
<dbReference type="Pfam" id="PF06030">
    <property type="entry name" value="WxLIP_PGBD"/>
    <property type="match status" value="1"/>
</dbReference>
<dbReference type="EMBL" id="CP013655">
    <property type="protein sequence ID" value="ALS36938.1"/>
    <property type="molecule type" value="Genomic_DNA"/>
</dbReference>
<dbReference type="AlphaFoldDB" id="A0A0U2WY22"/>
<gene>
    <name evidence="4" type="ORF">ATZ35_07125</name>
</gene>
<protein>
    <submittedName>
        <fullName evidence="4">Uncharacterized protein</fullName>
    </submittedName>
</protein>
<dbReference type="InterPro" id="IPR010317">
    <property type="entry name" value="WxLIP_PGBD"/>
</dbReference>
<dbReference type="KEGG" id="erx:ATZ35_07125"/>
<keyword evidence="1" id="KW-0472">Membrane</keyword>
<evidence type="ECO:0000259" key="2">
    <source>
        <dbReference type="Pfam" id="PF06030"/>
    </source>
</evidence>
<evidence type="ECO:0000313" key="5">
    <source>
        <dbReference type="Proteomes" id="UP000067523"/>
    </source>
</evidence>
<dbReference type="Proteomes" id="UP000067523">
    <property type="component" value="Chromosome"/>
</dbReference>